<dbReference type="EMBL" id="CP064748">
    <property type="protein sequence ID" value="QPC61648.1"/>
    <property type="molecule type" value="Genomic_DNA"/>
</dbReference>
<evidence type="ECO:0000259" key="9">
    <source>
        <dbReference type="Pfam" id="PF02714"/>
    </source>
</evidence>
<feature type="transmembrane region" description="Helical" evidence="8">
    <location>
        <begin position="36"/>
        <end position="57"/>
    </location>
</feature>
<dbReference type="InterPro" id="IPR003864">
    <property type="entry name" value="CSC1/OSCA1-like_7TM"/>
</dbReference>
<feature type="transmembrane region" description="Helical" evidence="8">
    <location>
        <begin position="674"/>
        <end position="692"/>
    </location>
</feature>
<keyword evidence="5 8" id="KW-1133">Transmembrane helix</keyword>
<reference evidence="13" key="1">
    <citation type="submission" date="2020-11" db="EMBL/GenBank/DDBJ databases">
        <title>The chromosome-scale genome resource for two endophytic Fusarium species: F. culmorum and F. pseudograminearum.</title>
        <authorList>
            <person name="Yuan Z."/>
        </authorList>
    </citation>
    <scope>NUCLEOTIDE SEQUENCE</scope>
    <source>
        <strain evidence="13">Class2-1B</strain>
    </source>
</reference>
<feature type="compositionally biased region" description="Low complexity" evidence="7">
    <location>
        <begin position="753"/>
        <end position="769"/>
    </location>
</feature>
<dbReference type="InterPro" id="IPR022257">
    <property type="entry name" value="PHM7_ext"/>
</dbReference>
<evidence type="ECO:0000259" key="10">
    <source>
        <dbReference type="Pfam" id="PF12621"/>
    </source>
</evidence>
<dbReference type="InterPro" id="IPR045122">
    <property type="entry name" value="Csc1-like"/>
</dbReference>
<evidence type="ECO:0000256" key="8">
    <source>
        <dbReference type="SAM" id="Phobius"/>
    </source>
</evidence>
<feature type="domain" description="CSC1/OSCA1-like cytosolic" evidence="12">
    <location>
        <begin position="212"/>
        <end position="405"/>
    </location>
</feature>
<keyword evidence="6 8" id="KW-0472">Membrane</keyword>
<dbReference type="Pfam" id="PF12621">
    <property type="entry name" value="PHM7_ext"/>
    <property type="match status" value="1"/>
</dbReference>
<feature type="transmembrane region" description="Helical" evidence="8">
    <location>
        <begin position="511"/>
        <end position="537"/>
    </location>
</feature>
<evidence type="ECO:0000313" key="13">
    <source>
        <dbReference type="EMBL" id="QPC61648.1"/>
    </source>
</evidence>
<evidence type="ECO:0000256" key="4">
    <source>
        <dbReference type="ARBA" id="ARBA00022692"/>
    </source>
</evidence>
<dbReference type="InterPro" id="IPR032880">
    <property type="entry name" value="CSC1/OSCA1-like_N"/>
</dbReference>
<feature type="domain" description="10TM putative phosphate transporter extracellular tail" evidence="10">
    <location>
        <begin position="800"/>
        <end position="893"/>
    </location>
</feature>
<dbReference type="PANTHER" id="PTHR13018">
    <property type="entry name" value="PROBABLE MEMBRANE PROTEIN DUF221-RELATED"/>
    <property type="match status" value="1"/>
</dbReference>
<dbReference type="GO" id="GO:0005886">
    <property type="term" value="C:plasma membrane"/>
    <property type="evidence" value="ECO:0007669"/>
    <property type="project" value="TreeGrafter"/>
</dbReference>
<evidence type="ECO:0000313" key="14">
    <source>
        <dbReference type="Proteomes" id="UP000663297"/>
    </source>
</evidence>
<feature type="transmembrane region" description="Helical" evidence="8">
    <location>
        <begin position="463"/>
        <end position="490"/>
    </location>
</feature>
<protein>
    <submittedName>
        <fullName evidence="13">Uncharacterized protein</fullName>
    </submittedName>
</protein>
<comment type="similarity">
    <text evidence="2">Belongs to the CSC1 (TC 1.A.17) family.</text>
</comment>
<evidence type="ECO:0000259" key="12">
    <source>
        <dbReference type="Pfam" id="PF14703"/>
    </source>
</evidence>
<feature type="transmembrane region" description="Helical" evidence="8">
    <location>
        <begin position="635"/>
        <end position="653"/>
    </location>
</feature>
<dbReference type="GO" id="GO:0005227">
    <property type="term" value="F:calcium-activated cation channel activity"/>
    <property type="evidence" value="ECO:0007669"/>
    <property type="project" value="InterPro"/>
</dbReference>
<feature type="domain" description="CSC1/OSCA1-like N-terminal transmembrane" evidence="11">
    <location>
        <begin position="36"/>
        <end position="189"/>
    </location>
</feature>
<keyword evidence="3" id="KW-0813">Transport</keyword>
<evidence type="ECO:0000256" key="2">
    <source>
        <dbReference type="ARBA" id="ARBA00007779"/>
    </source>
</evidence>
<dbReference type="Pfam" id="PF02714">
    <property type="entry name" value="RSN1_7TM"/>
    <property type="match status" value="1"/>
</dbReference>
<evidence type="ECO:0000256" key="5">
    <source>
        <dbReference type="ARBA" id="ARBA00022989"/>
    </source>
</evidence>
<evidence type="ECO:0000256" key="6">
    <source>
        <dbReference type="ARBA" id="ARBA00023136"/>
    </source>
</evidence>
<feature type="transmembrane region" description="Helical" evidence="8">
    <location>
        <begin position="168"/>
        <end position="187"/>
    </location>
</feature>
<dbReference type="AlphaFoldDB" id="A0A7S8D462"/>
<dbReference type="Proteomes" id="UP000663297">
    <property type="component" value="Chromosome 2"/>
</dbReference>
<evidence type="ECO:0000256" key="1">
    <source>
        <dbReference type="ARBA" id="ARBA00004141"/>
    </source>
</evidence>
<dbReference type="Pfam" id="PF13967">
    <property type="entry name" value="RSN1_TM"/>
    <property type="match status" value="1"/>
</dbReference>
<evidence type="ECO:0000256" key="3">
    <source>
        <dbReference type="ARBA" id="ARBA00022448"/>
    </source>
</evidence>
<keyword evidence="4 8" id="KW-0812">Transmembrane</keyword>
<comment type="subcellular location">
    <subcellularLocation>
        <location evidence="1">Membrane</location>
        <topology evidence="1">Multi-pass membrane protein</topology>
    </subcellularLocation>
</comment>
<organism evidence="13 14">
    <name type="scientific">Fusarium culmorum</name>
    <dbReference type="NCBI Taxonomy" id="5516"/>
    <lineage>
        <taxon>Eukaryota</taxon>
        <taxon>Fungi</taxon>
        <taxon>Dikarya</taxon>
        <taxon>Ascomycota</taxon>
        <taxon>Pezizomycotina</taxon>
        <taxon>Sordariomycetes</taxon>
        <taxon>Hypocreomycetidae</taxon>
        <taxon>Hypocreales</taxon>
        <taxon>Nectriaceae</taxon>
        <taxon>Fusarium</taxon>
    </lineage>
</organism>
<feature type="transmembrane region" description="Helical" evidence="8">
    <location>
        <begin position="557"/>
        <end position="586"/>
    </location>
</feature>
<dbReference type="PANTHER" id="PTHR13018:SF26">
    <property type="entry name" value="DOMAIN PROTEIN, PUTATIVE (AFU_ORTHOLOGUE AFUA_5G10920)-RELATED"/>
    <property type="match status" value="1"/>
</dbReference>
<name>A0A7S8D462_FUSCU</name>
<evidence type="ECO:0000259" key="11">
    <source>
        <dbReference type="Pfam" id="PF13967"/>
    </source>
</evidence>
<gene>
    <name evidence="13" type="ORF">HYE67_003879</name>
</gene>
<feature type="transmembrane region" description="Helical" evidence="8">
    <location>
        <begin position="419"/>
        <end position="443"/>
    </location>
</feature>
<feature type="region of interest" description="Disordered" evidence="7">
    <location>
        <begin position="282"/>
        <end position="304"/>
    </location>
</feature>
<evidence type="ECO:0000256" key="7">
    <source>
        <dbReference type="SAM" id="MobiDB-lite"/>
    </source>
</evidence>
<feature type="compositionally biased region" description="Basic and acidic residues" evidence="7">
    <location>
        <begin position="282"/>
        <end position="292"/>
    </location>
</feature>
<feature type="region of interest" description="Disordered" evidence="7">
    <location>
        <begin position="737"/>
        <end position="780"/>
    </location>
</feature>
<feature type="region of interest" description="Disordered" evidence="7">
    <location>
        <begin position="9"/>
        <end position="33"/>
    </location>
</feature>
<dbReference type="InterPro" id="IPR027815">
    <property type="entry name" value="CSC1/OSCA1-like_cyt"/>
</dbReference>
<feature type="transmembrane region" description="Helical" evidence="8">
    <location>
        <begin position="607"/>
        <end position="629"/>
    </location>
</feature>
<sequence>MGNFISWLEDNLPDPKSTKGNAGEARGPQPKSVSSMVSTLVPVLVVSAAYILIFLILRKSNRRFYAPRTYLGSLREHERSPALPGGWFGWIGTFWKIPDAYALQHQSLDAYLFIRFLRICCTICFVSLCITWPVLFPVNATGGNGKTELELLSYSNINIQSSKERNRLYAHCFIAWIVYGFVMYTIMRECLFYVSVRQAFLLTPQYAKRISSRTVLFTSVPKDYLDEARIRTLFNDSVKNVWIPGETKEVDEIIEERDEVAMKLEKGEVKLLKLCNKERTKSMKKSGAEAEKQNSGPTDPETGDLAARWIPQKKRPTHRTGPLGLIGKKVDTIEWGREELKTLIPKADEAQANWLAGNYEKHSAVFVEFYTQSDAQAAFQTTTHHHALHMAPRHIGVKPDEVVWNSLKFPWWQIVIRRYIVAAIIAILIIFWAIPVAIVGIIAQVNTIKTLPGLTWIESIPSVILGVISGLLPSVALSILMAMVPIFMRVCAKQAGCVSISQAELYTQNTYFVFLVLQVFLVQTLANSFVSSIVTIVQDPSQVFTMLSSSIPTASNFYISYFIVQGLGIATSVLTQVVGCVIFNLLYKFLASTPRTMYNKWTTLSALTWGSLMPVYTNIAVISIVYAVIAPLMLFWSTLGMALFYLAYRYNILFVTETKIDTRGLIYPRALKQLFVGVYLAEICLIGMFIVSKAAGPAVLMVIFLIFSILFHVTMAKALNPLLYNLPRSLEVEEERIQQSAQGSELEDGQVLNNNGVTNGTTNGTTNGEENGDAKSTRVGNFVPGGAGGVQKKGNFFSKWLKPWIYADYATMRQLVPHESTMGLDYTEQVERDAYFPPSITSETPILWIPADPAGISKQEVLHTSKVIPISDEGCTLNDKNHIEWDTEGARPPIWTEKIYY</sequence>
<dbReference type="Pfam" id="PF14703">
    <property type="entry name" value="PHM7_cyt"/>
    <property type="match status" value="1"/>
</dbReference>
<feature type="transmembrane region" description="Helical" evidence="8">
    <location>
        <begin position="698"/>
        <end position="719"/>
    </location>
</feature>
<feature type="transmembrane region" description="Helical" evidence="8">
    <location>
        <begin position="116"/>
        <end position="135"/>
    </location>
</feature>
<proteinExistence type="inferred from homology"/>
<feature type="domain" description="CSC1/OSCA1-like 7TM region" evidence="9">
    <location>
        <begin position="417"/>
        <end position="689"/>
    </location>
</feature>
<accession>A0A7S8D462</accession>